<accession>A0A1V9XR08</accession>
<keyword evidence="3" id="KW-1185">Reference proteome</keyword>
<evidence type="ECO:0000313" key="3">
    <source>
        <dbReference type="Proteomes" id="UP000192247"/>
    </source>
</evidence>
<proteinExistence type="predicted"/>
<sequence length="52" mass="5903">MIKTLSKEFHALFRPPPAASERRKDARGRLSKSPKGLAEVRLSVDVKRKQTN</sequence>
<gene>
    <name evidence="2" type="ORF">BIW11_08104</name>
</gene>
<feature type="region of interest" description="Disordered" evidence="1">
    <location>
        <begin position="1"/>
        <end position="52"/>
    </location>
</feature>
<protein>
    <submittedName>
        <fullName evidence="2">Uncharacterized protein</fullName>
    </submittedName>
</protein>
<dbReference type="InParanoid" id="A0A1V9XR08"/>
<feature type="compositionally biased region" description="Basic and acidic residues" evidence="1">
    <location>
        <begin position="42"/>
        <end position="52"/>
    </location>
</feature>
<name>A0A1V9XR08_9ACAR</name>
<evidence type="ECO:0000256" key="1">
    <source>
        <dbReference type="SAM" id="MobiDB-lite"/>
    </source>
</evidence>
<evidence type="ECO:0000313" key="2">
    <source>
        <dbReference type="EMBL" id="OQR75925.1"/>
    </source>
</evidence>
<feature type="compositionally biased region" description="Basic and acidic residues" evidence="1">
    <location>
        <begin position="1"/>
        <end position="11"/>
    </location>
</feature>
<organism evidence="2 3">
    <name type="scientific">Tropilaelaps mercedesae</name>
    <dbReference type="NCBI Taxonomy" id="418985"/>
    <lineage>
        <taxon>Eukaryota</taxon>
        <taxon>Metazoa</taxon>
        <taxon>Ecdysozoa</taxon>
        <taxon>Arthropoda</taxon>
        <taxon>Chelicerata</taxon>
        <taxon>Arachnida</taxon>
        <taxon>Acari</taxon>
        <taxon>Parasitiformes</taxon>
        <taxon>Mesostigmata</taxon>
        <taxon>Gamasina</taxon>
        <taxon>Dermanyssoidea</taxon>
        <taxon>Laelapidae</taxon>
        <taxon>Tropilaelaps</taxon>
    </lineage>
</organism>
<comment type="caution">
    <text evidence="2">The sequence shown here is derived from an EMBL/GenBank/DDBJ whole genome shotgun (WGS) entry which is preliminary data.</text>
</comment>
<dbReference type="AlphaFoldDB" id="A0A1V9XR08"/>
<dbReference type="EMBL" id="MNPL01005592">
    <property type="protein sequence ID" value="OQR75925.1"/>
    <property type="molecule type" value="Genomic_DNA"/>
</dbReference>
<dbReference type="Proteomes" id="UP000192247">
    <property type="component" value="Unassembled WGS sequence"/>
</dbReference>
<reference evidence="2 3" key="1">
    <citation type="journal article" date="2017" name="Gigascience">
        <title>Draft genome of the honey bee ectoparasitic mite, Tropilaelaps mercedesae, is shaped by the parasitic life history.</title>
        <authorList>
            <person name="Dong X."/>
            <person name="Armstrong S.D."/>
            <person name="Xia D."/>
            <person name="Makepeace B.L."/>
            <person name="Darby A.C."/>
            <person name="Kadowaki T."/>
        </authorList>
    </citation>
    <scope>NUCLEOTIDE SEQUENCE [LARGE SCALE GENOMIC DNA]</scope>
    <source>
        <strain evidence="2">Wuxi-XJTLU</strain>
    </source>
</reference>